<keyword evidence="1" id="KW-0812">Transmembrane</keyword>
<dbReference type="EMBL" id="FMWD01000007">
    <property type="protein sequence ID" value="SCZ63271.1"/>
    <property type="molecule type" value="Genomic_DNA"/>
</dbReference>
<dbReference type="Proteomes" id="UP000199648">
    <property type="component" value="Unassembled WGS sequence"/>
</dbReference>
<keyword evidence="3" id="KW-1185">Reference proteome</keyword>
<evidence type="ECO:0008006" key="4">
    <source>
        <dbReference type="Google" id="ProtNLM"/>
    </source>
</evidence>
<sequence length="45" mass="5386">MKARSERYDRSKLKMFFYWFLVGIPLSWGVWNVVTQSLILFGLSD</sequence>
<accession>A0A1G5QPN1</accession>
<dbReference type="STRING" id="415747.SAMN03097708_02451"/>
<organism evidence="2 3">
    <name type="scientific">Thiohalomonas denitrificans</name>
    <dbReference type="NCBI Taxonomy" id="415747"/>
    <lineage>
        <taxon>Bacteria</taxon>
        <taxon>Pseudomonadati</taxon>
        <taxon>Pseudomonadota</taxon>
        <taxon>Gammaproteobacteria</taxon>
        <taxon>Thiohalomonadales</taxon>
        <taxon>Thiohalomonadaceae</taxon>
        <taxon>Thiohalomonas</taxon>
    </lineage>
</organism>
<evidence type="ECO:0000256" key="1">
    <source>
        <dbReference type="SAM" id="Phobius"/>
    </source>
</evidence>
<keyword evidence="1" id="KW-0472">Membrane</keyword>
<keyword evidence="1" id="KW-1133">Transmembrane helix</keyword>
<proteinExistence type="predicted"/>
<reference evidence="2 3" key="1">
    <citation type="submission" date="2016-10" db="EMBL/GenBank/DDBJ databases">
        <authorList>
            <person name="de Groot N.N."/>
        </authorList>
    </citation>
    <scope>NUCLEOTIDE SEQUENCE [LARGE SCALE GENOMIC DNA]</scope>
    <source>
        <strain evidence="2 3">HLD2</strain>
    </source>
</reference>
<feature type="transmembrane region" description="Helical" evidence="1">
    <location>
        <begin position="16"/>
        <end position="43"/>
    </location>
</feature>
<gene>
    <name evidence="2" type="ORF">SAMN03097708_02451</name>
</gene>
<evidence type="ECO:0000313" key="3">
    <source>
        <dbReference type="Proteomes" id="UP000199648"/>
    </source>
</evidence>
<dbReference type="AlphaFoldDB" id="A0A1G5QPN1"/>
<evidence type="ECO:0000313" key="2">
    <source>
        <dbReference type="EMBL" id="SCZ63271.1"/>
    </source>
</evidence>
<name>A0A1G5QPN1_9GAMM</name>
<protein>
    <recommendedName>
        <fullName evidence="4">Oxalate:formate antiporter</fullName>
    </recommendedName>
</protein>